<sequence>MSAIDVYAISKNLDPQHQGVRATIKTMLHNRTWTSSTFEKLENIFKNSANPNNRDIEFIKKLLSENLEKLNDITKEMKEFINANFKSFK</sequence>
<gene>
    <name evidence="1" type="ORF">NPA07_02145</name>
</gene>
<organism evidence="1 2">
    <name type="scientific">Mycoplasmopsis caviae</name>
    <dbReference type="NCBI Taxonomy" id="55603"/>
    <lineage>
        <taxon>Bacteria</taxon>
        <taxon>Bacillati</taxon>
        <taxon>Mycoplasmatota</taxon>
        <taxon>Mycoplasmoidales</taxon>
        <taxon>Metamycoplasmataceae</taxon>
        <taxon>Mycoplasmopsis</taxon>
    </lineage>
</organism>
<name>A0ABY5J0N3_9BACT</name>
<dbReference type="RefSeq" id="WP_256553289.1">
    <property type="nucleotide sequence ID" value="NZ_CP101806.1"/>
</dbReference>
<dbReference type="Proteomes" id="UP001058569">
    <property type="component" value="Chromosome"/>
</dbReference>
<protein>
    <submittedName>
        <fullName evidence="1">Uncharacterized protein</fullName>
    </submittedName>
</protein>
<proteinExistence type="predicted"/>
<evidence type="ECO:0000313" key="1">
    <source>
        <dbReference type="EMBL" id="UUD35651.1"/>
    </source>
</evidence>
<reference evidence="1" key="1">
    <citation type="submission" date="2022-07" db="EMBL/GenBank/DDBJ databases">
        <title>Complete genome of Mycoplasma caviae type strain G122.</title>
        <authorList>
            <person name="Spergser J."/>
        </authorList>
    </citation>
    <scope>NUCLEOTIDE SEQUENCE</scope>
    <source>
        <strain evidence="1">G122</strain>
    </source>
</reference>
<evidence type="ECO:0000313" key="2">
    <source>
        <dbReference type="Proteomes" id="UP001058569"/>
    </source>
</evidence>
<accession>A0ABY5J0N3</accession>
<keyword evidence="2" id="KW-1185">Reference proteome</keyword>
<dbReference type="EMBL" id="CP101806">
    <property type="protein sequence ID" value="UUD35651.1"/>
    <property type="molecule type" value="Genomic_DNA"/>
</dbReference>